<geneLocation type="plasmid" evidence="2 3">
    <name>pCYAN10605.01</name>
</geneLocation>
<gene>
    <name evidence="2" type="ordered locus">Cyan10605_3528</name>
</gene>
<keyword evidence="1" id="KW-0175">Coiled coil</keyword>
<dbReference type="eggNOG" id="ENOG502ZB6U">
    <property type="taxonomic scope" value="Bacteria"/>
</dbReference>
<reference evidence="3" key="1">
    <citation type="journal article" date="2013" name="Proc. Natl. Acad. Sci. U.S.A.">
        <title>Improving the coverage of the cyanobacterial phylum using diversity-driven genome sequencing.</title>
        <authorList>
            <person name="Shih P.M."/>
            <person name="Wu D."/>
            <person name="Latifi A."/>
            <person name="Axen S.D."/>
            <person name="Fewer D.P."/>
            <person name="Talla E."/>
            <person name="Calteau A."/>
            <person name="Cai F."/>
            <person name="Tandeau de Marsac N."/>
            <person name="Rippka R."/>
            <person name="Herdman M."/>
            <person name="Sivonen K."/>
            <person name="Coursin T."/>
            <person name="Laurent T."/>
            <person name="Goodwin L."/>
            <person name="Nolan M."/>
            <person name="Davenport K.W."/>
            <person name="Han C.S."/>
            <person name="Rubin E.M."/>
            <person name="Eisen J.A."/>
            <person name="Woyke T."/>
            <person name="Gugger M."/>
            <person name="Kerfeld C.A."/>
        </authorList>
    </citation>
    <scope>NUCLEOTIDE SEQUENCE [LARGE SCALE GENOMIC DNA]</scope>
    <source>
        <strain evidence="3">PCC 10605</strain>
        <plasmid evidence="3">Plasmid pCYAN10605.01</plasmid>
    </source>
</reference>
<evidence type="ECO:0000256" key="1">
    <source>
        <dbReference type="SAM" id="Coils"/>
    </source>
</evidence>
<proteinExistence type="predicted"/>
<protein>
    <submittedName>
        <fullName evidence="2">Uncharacterized protein</fullName>
    </submittedName>
</protein>
<dbReference type="RefSeq" id="WP_015221278.1">
    <property type="nucleotide sequence ID" value="NC_019777.1"/>
</dbReference>
<dbReference type="HOGENOM" id="CLU_465990_0_0_3"/>
<name>K9Z8N8_CYAAP</name>
<sequence>MIKKAEELNQAYNNIIRLAEVLRIEQEDAEAELDEGDEIQSIAEYENTMVRIIRADKKGVLLLHPYVVRRVKERMQSVWLNLAKSAGVRFFSVMTQPDESLAHYHVVLPNGRIQGRKVFCAPDFREGEYIVFCNPMRHWGDCQLWENRHEGDFVNAEGIMAAPRLLLLSLGRDTDGDFVQLIKSSAYPAMREAIARFDESPVVEKLPKVPLKGDLREVAIGSMNDLTGVVASLLGRARGAGVEYHILEIPNLQGKKEERRIIDFLSQELQIAVDSIKSAYPNNTTGLDVVKKYLDMIKADIPWLSDFKNPDCYKIRSCEVIAEATDTISRLVKTVNSYWTAPDLQVASKPRNYRDVLFNDVSVDDFQMDYAMNIRKLYRQQIAQAVRWKDENEGDTTQIRQVAESTKAMKPIILETKGKNGELFSTESWVASFWRVAHEADTGDAGLVFMLFADEIIDALTDIQGKSADMIIAYGCQHGKWVTPGWRWEGQTVQVRAYILNLSGKQYLSLEMSSSLATNLVGFHHLGIIGEKYRGKVAIGETKTMRIFTTKMKNNLMSEATLFDPDVYTDDDIQNVLDPQWWVKQ</sequence>
<keyword evidence="3" id="KW-1185">Reference proteome</keyword>
<organism evidence="2 3">
    <name type="scientific">Cyanobacterium aponinum (strain PCC 10605)</name>
    <dbReference type="NCBI Taxonomy" id="755178"/>
    <lineage>
        <taxon>Bacteria</taxon>
        <taxon>Bacillati</taxon>
        <taxon>Cyanobacteriota</taxon>
        <taxon>Cyanophyceae</taxon>
        <taxon>Oscillatoriophycideae</taxon>
        <taxon>Chroococcales</taxon>
        <taxon>Geminocystaceae</taxon>
        <taxon>Cyanobacterium</taxon>
    </lineage>
</organism>
<dbReference type="KEGG" id="can:Cyan10605_3528"/>
<evidence type="ECO:0000313" key="3">
    <source>
        <dbReference type="Proteomes" id="UP000010480"/>
    </source>
</evidence>
<feature type="coiled-coil region" evidence="1">
    <location>
        <begin position="5"/>
        <end position="32"/>
    </location>
</feature>
<dbReference type="Proteomes" id="UP000010480">
    <property type="component" value="Plasmid pCYAN10605.01"/>
</dbReference>
<keyword evidence="2" id="KW-0614">Plasmid</keyword>
<accession>K9Z8N8</accession>
<dbReference type="AlphaFoldDB" id="K9Z8N8"/>
<dbReference type="EMBL" id="CP003948">
    <property type="protein sequence ID" value="AFZ55561.1"/>
    <property type="molecule type" value="Genomic_DNA"/>
</dbReference>
<evidence type="ECO:0000313" key="2">
    <source>
        <dbReference type="EMBL" id="AFZ55561.1"/>
    </source>
</evidence>